<comment type="caution">
    <text evidence="2">The sequence shown here is derived from an EMBL/GenBank/DDBJ whole genome shotgun (WGS) entry which is preliminary data.</text>
</comment>
<keyword evidence="3" id="KW-1185">Reference proteome</keyword>
<proteinExistence type="predicted"/>
<sequence length="152" mass="15822">MRMPKTARIATVVAGTVGAVTAIASASANAQTVEFPQTPSVFYGGLCGGNIRTWVDTSPEWPGRAVFNVQSLAIQGIGPGIYPLAPLCNVDTTVAWRNVNTGAAGEYRLNVVSGIYGSILYANFQDTGPGHIEVTVSTNNLNIPAHGAFDVA</sequence>
<evidence type="ECO:0000313" key="3">
    <source>
        <dbReference type="Proteomes" id="UP000523447"/>
    </source>
</evidence>
<organism evidence="2 3">
    <name type="scientific">Nocardia veterana</name>
    <dbReference type="NCBI Taxonomy" id="132249"/>
    <lineage>
        <taxon>Bacteria</taxon>
        <taxon>Bacillati</taxon>
        <taxon>Actinomycetota</taxon>
        <taxon>Actinomycetes</taxon>
        <taxon>Mycobacteriales</taxon>
        <taxon>Nocardiaceae</taxon>
        <taxon>Nocardia</taxon>
    </lineage>
</organism>
<keyword evidence="1" id="KW-0732">Signal</keyword>
<protein>
    <submittedName>
        <fullName evidence="2">Uncharacterized protein</fullName>
    </submittedName>
</protein>
<accession>A0A7X6LZY1</accession>
<gene>
    <name evidence="2" type="ORF">HGA07_18715</name>
</gene>
<feature type="chain" id="PRO_5038734618" evidence="1">
    <location>
        <begin position="31"/>
        <end position="152"/>
    </location>
</feature>
<dbReference type="Proteomes" id="UP000523447">
    <property type="component" value="Unassembled WGS sequence"/>
</dbReference>
<name>A0A7X6LZY1_9NOCA</name>
<dbReference type="EMBL" id="JAAXPE010000020">
    <property type="protein sequence ID" value="NKY87656.1"/>
    <property type="molecule type" value="Genomic_DNA"/>
</dbReference>
<feature type="signal peptide" evidence="1">
    <location>
        <begin position="1"/>
        <end position="30"/>
    </location>
</feature>
<evidence type="ECO:0000256" key="1">
    <source>
        <dbReference type="SAM" id="SignalP"/>
    </source>
</evidence>
<evidence type="ECO:0000313" key="2">
    <source>
        <dbReference type="EMBL" id="NKY87656.1"/>
    </source>
</evidence>
<dbReference type="AlphaFoldDB" id="A0A7X6LZY1"/>
<reference evidence="2 3" key="1">
    <citation type="submission" date="2020-04" db="EMBL/GenBank/DDBJ databases">
        <title>MicrobeNet Type strains.</title>
        <authorList>
            <person name="Nicholson A.C."/>
        </authorList>
    </citation>
    <scope>NUCLEOTIDE SEQUENCE [LARGE SCALE GENOMIC DNA]</scope>
    <source>
        <strain evidence="2 3">DSM 44445</strain>
    </source>
</reference>